<accession>D3F899</accession>
<dbReference type="Proteomes" id="UP000008229">
    <property type="component" value="Chromosome"/>
</dbReference>
<keyword evidence="2" id="KW-0378">Hydrolase</keyword>
<evidence type="ECO:0000313" key="3">
    <source>
        <dbReference type="Proteomes" id="UP000008229"/>
    </source>
</evidence>
<keyword evidence="3" id="KW-1185">Reference proteome</keyword>
<sequence>MTPATWKDRKRKVRVDGLNMALVEAGAGEVTFVLLHGNPTSSFLWREVIPRLEPLGRVVAPDLVGMGDSDKLPDSGPGSYTLVEHRRYLDGLLDAVVPDGDVVLVIHDWGSALGFDWARRHPDRVAGIAYMEAIVRPLAWDEWPRGVETFRRMRGEEGERWMLDDNMFVEQRLPAAVLRDLTDDELREYRRPFAEPGEGRRPTLTWGREIPLGGEPADVAEIAQRYADWLSAAPLPKLFVNAEPGGILIGTQREFCRTWPNQSEVTVPGIHYIQEDSGAEIGAAIADWWERVRAQRSA</sequence>
<dbReference type="Gene3D" id="3.40.50.1820">
    <property type="entry name" value="alpha/beta hydrolase"/>
    <property type="match status" value="1"/>
</dbReference>
<evidence type="ECO:0000313" key="2">
    <source>
        <dbReference type="EMBL" id="ADB48969.1"/>
    </source>
</evidence>
<dbReference type="InterPro" id="IPR000073">
    <property type="entry name" value="AB_hydrolase_1"/>
</dbReference>
<dbReference type="KEGG" id="cwo:Cwoe_0534"/>
<dbReference type="InterPro" id="IPR029058">
    <property type="entry name" value="AB_hydrolase_fold"/>
</dbReference>
<protein>
    <submittedName>
        <fullName evidence="2">Alpha/beta hydrolase fold protein</fullName>
    </submittedName>
</protein>
<organism evidence="2 3">
    <name type="scientific">Conexibacter woesei (strain DSM 14684 / CCUG 47730 / CIP 108061 / JCM 11494 / NBRC 100937 / ID131577)</name>
    <dbReference type="NCBI Taxonomy" id="469383"/>
    <lineage>
        <taxon>Bacteria</taxon>
        <taxon>Bacillati</taxon>
        <taxon>Actinomycetota</taxon>
        <taxon>Thermoleophilia</taxon>
        <taxon>Solirubrobacterales</taxon>
        <taxon>Conexibacteraceae</taxon>
        <taxon>Conexibacter</taxon>
    </lineage>
</organism>
<dbReference type="SUPFAM" id="SSF53474">
    <property type="entry name" value="alpha/beta-Hydrolases"/>
    <property type="match status" value="1"/>
</dbReference>
<dbReference type="InterPro" id="IPR000639">
    <property type="entry name" value="Epox_hydrolase-like"/>
</dbReference>
<gene>
    <name evidence="2" type="ordered locus">Cwoe_0534</name>
</gene>
<dbReference type="EMBL" id="CP001854">
    <property type="protein sequence ID" value="ADB48969.1"/>
    <property type="molecule type" value="Genomic_DNA"/>
</dbReference>
<dbReference type="PRINTS" id="PR00412">
    <property type="entry name" value="EPOXHYDRLASE"/>
</dbReference>
<name>D3F899_CONWI</name>
<dbReference type="STRING" id="469383.Cwoe_0534"/>
<dbReference type="HOGENOM" id="CLU_020336_13_3_11"/>
<evidence type="ECO:0000259" key="1">
    <source>
        <dbReference type="Pfam" id="PF00561"/>
    </source>
</evidence>
<reference evidence="2 3" key="1">
    <citation type="journal article" date="2010" name="Stand. Genomic Sci.">
        <title>Complete genome sequence of Conexibacter woesei type strain (ID131577).</title>
        <authorList>
            <person name="Pukall R."/>
            <person name="Lapidus A."/>
            <person name="Glavina Del Rio T."/>
            <person name="Copeland A."/>
            <person name="Tice H."/>
            <person name="Cheng J.-F."/>
            <person name="Lucas S."/>
            <person name="Chen F."/>
            <person name="Nolan M."/>
            <person name="Bruce D."/>
            <person name="Goodwin L."/>
            <person name="Pitluck S."/>
            <person name="Mavromatis K."/>
            <person name="Ivanova N."/>
            <person name="Ovchinnikova G."/>
            <person name="Pati A."/>
            <person name="Chen A."/>
            <person name="Palaniappan K."/>
            <person name="Land M."/>
            <person name="Hauser L."/>
            <person name="Chang Y.-J."/>
            <person name="Jeffries C.D."/>
            <person name="Chain P."/>
            <person name="Meincke L."/>
            <person name="Sims D."/>
            <person name="Brettin T."/>
            <person name="Detter J.C."/>
            <person name="Rohde M."/>
            <person name="Goeker M."/>
            <person name="Bristow J."/>
            <person name="Eisen J.A."/>
            <person name="Markowitz V."/>
            <person name="Kyrpides N.C."/>
            <person name="Klenk H.-P."/>
            <person name="Hugenholtz P."/>
        </authorList>
    </citation>
    <scope>NUCLEOTIDE SEQUENCE [LARGE SCALE GENOMIC DNA]</scope>
    <source>
        <strain evidence="3">DSM 14684 / CIP 108061 / JCM 11494 / NBRC 100937 / ID131577</strain>
    </source>
</reference>
<dbReference type="AlphaFoldDB" id="D3F899"/>
<dbReference type="ESTHER" id="conwi-d3f899">
    <property type="family name" value="Haloalkane_dehalogenase-HLD1"/>
</dbReference>
<dbReference type="PANTHER" id="PTHR42977:SF1">
    <property type="entry name" value="BLR6576 PROTEIN"/>
    <property type="match status" value="1"/>
</dbReference>
<dbReference type="OrthoDB" id="5431692at2"/>
<feature type="domain" description="AB hydrolase-1" evidence="1">
    <location>
        <begin position="31"/>
        <end position="276"/>
    </location>
</feature>
<dbReference type="RefSeq" id="WP_012932022.1">
    <property type="nucleotide sequence ID" value="NC_013739.1"/>
</dbReference>
<reference evidence="3" key="2">
    <citation type="submission" date="2010-01" db="EMBL/GenBank/DDBJ databases">
        <title>The complete genome of Conexibacter woesei DSM 14684.</title>
        <authorList>
            <consortium name="US DOE Joint Genome Institute (JGI-PGF)"/>
            <person name="Lucas S."/>
            <person name="Copeland A."/>
            <person name="Lapidus A."/>
            <person name="Glavina del Rio T."/>
            <person name="Dalin E."/>
            <person name="Tice H."/>
            <person name="Bruce D."/>
            <person name="Goodwin L."/>
            <person name="Pitluck S."/>
            <person name="Kyrpides N."/>
            <person name="Mavromatis K."/>
            <person name="Ivanova N."/>
            <person name="Mikhailova N."/>
            <person name="Chertkov O."/>
            <person name="Brettin T."/>
            <person name="Detter J.C."/>
            <person name="Han C."/>
            <person name="Larimer F."/>
            <person name="Land M."/>
            <person name="Hauser L."/>
            <person name="Markowitz V."/>
            <person name="Cheng J.-F."/>
            <person name="Hugenholtz P."/>
            <person name="Woyke T."/>
            <person name="Wu D."/>
            <person name="Pukall R."/>
            <person name="Steenblock K."/>
            <person name="Schneider S."/>
            <person name="Klenk H.-P."/>
            <person name="Eisen J.A."/>
        </authorList>
    </citation>
    <scope>NUCLEOTIDE SEQUENCE [LARGE SCALE GENOMIC DNA]</scope>
    <source>
        <strain evidence="3">DSM 14684 / CIP 108061 / JCM 11494 / NBRC 100937 / ID131577</strain>
    </source>
</reference>
<dbReference type="InterPro" id="IPR051340">
    <property type="entry name" value="Haloalkane_dehalogenase"/>
</dbReference>
<dbReference type="PANTHER" id="PTHR42977">
    <property type="entry name" value="HYDROLASE-RELATED"/>
    <property type="match status" value="1"/>
</dbReference>
<proteinExistence type="predicted"/>
<dbReference type="Pfam" id="PF00561">
    <property type="entry name" value="Abhydrolase_1"/>
    <property type="match status" value="1"/>
</dbReference>
<dbReference type="GO" id="GO:0004301">
    <property type="term" value="F:epoxide hydrolase activity"/>
    <property type="evidence" value="ECO:0007669"/>
    <property type="project" value="TreeGrafter"/>
</dbReference>
<dbReference type="NCBIfam" id="NF002938">
    <property type="entry name" value="PRK03592.1"/>
    <property type="match status" value="1"/>
</dbReference>
<dbReference type="eggNOG" id="COG0596">
    <property type="taxonomic scope" value="Bacteria"/>
</dbReference>